<dbReference type="EMBL" id="CP147247">
    <property type="protein sequence ID" value="WYJ88815.1"/>
    <property type="molecule type" value="Genomic_DNA"/>
</dbReference>
<name>A0AAQ3VS89_9ENTE</name>
<dbReference type="Proteomes" id="UP000195141">
    <property type="component" value="Chromosome"/>
</dbReference>
<gene>
    <name evidence="1" type="ORF">A5888_000534</name>
</gene>
<keyword evidence="2" id="KW-1185">Reference proteome</keyword>
<reference evidence="1" key="2">
    <citation type="submission" date="2024-03" db="EMBL/GenBank/DDBJ databases">
        <title>The Genome Sequence of Enterococcus sp. DIV0242b.</title>
        <authorList>
            <consortium name="The Broad Institute Genomics Platform"/>
            <consortium name="The Broad Institute Microbial Omics Core"/>
            <consortium name="The Broad Institute Genomic Center for Infectious Diseases"/>
            <person name="Earl A."/>
            <person name="Manson A."/>
            <person name="Gilmore M."/>
            <person name="Schwartman J."/>
            <person name="Shea T."/>
            <person name="Abouelleil A."/>
            <person name="Cao P."/>
            <person name="Chapman S."/>
            <person name="Cusick C."/>
            <person name="Young S."/>
            <person name="Neafsey D."/>
            <person name="Nusbaum C."/>
            <person name="Birren B."/>
        </authorList>
    </citation>
    <scope>NUCLEOTIDE SEQUENCE</scope>
    <source>
        <strain evidence="1">9E7_DIV0242</strain>
    </source>
</reference>
<reference evidence="1" key="1">
    <citation type="submission" date="2017-05" db="EMBL/GenBank/DDBJ databases">
        <authorList>
            <consortium name="The Broad Institute Genomics Platform"/>
            <consortium name="The Broad Institute Genomic Center for Infectious Diseases"/>
            <person name="Earl A."/>
            <person name="Manson A."/>
            <person name="Schwartman J."/>
            <person name="Gilmore M."/>
            <person name="Abouelleil A."/>
            <person name="Cao P."/>
            <person name="Chapman S."/>
            <person name="Cusick C."/>
            <person name="Shea T."/>
            <person name="Young S."/>
            <person name="Neafsey D."/>
            <person name="Nusbaum C."/>
            <person name="Birren B."/>
        </authorList>
    </citation>
    <scope>NUCLEOTIDE SEQUENCE</scope>
    <source>
        <strain evidence="1">9E7_DIV0242</strain>
    </source>
</reference>
<organism evidence="1 2">
    <name type="scientific">Candidatus Enterococcus clewellii</name>
    <dbReference type="NCBI Taxonomy" id="1834193"/>
    <lineage>
        <taxon>Bacteria</taxon>
        <taxon>Bacillati</taxon>
        <taxon>Bacillota</taxon>
        <taxon>Bacilli</taxon>
        <taxon>Lactobacillales</taxon>
        <taxon>Enterococcaceae</taxon>
        <taxon>Enterococcus</taxon>
    </lineage>
</organism>
<dbReference type="AlphaFoldDB" id="A0AAQ3VS89"/>
<sequence>MRETERTNAEKVKAYLLKNHPTIKIDKVIDHKEIDKVEIWGMLYSTHLRGGDFASFKKYFEHY</sequence>
<evidence type="ECO:0000313" key="1">
    <source>
        <dbReference type="EMBL" id="WYJ88815.1"/>
    </source>
</evidence>
<accession>A0AAQ3VS89</accession>
<proteinExistence type="predicted"/>
<evidence type="ECO:0000313" key="2">
    <source>
        <dbReference type="Proteomes" id="UP000195141"/>
    </source>
</evidence>
<protein>
    <submittedName>
        <fullName evidence="1">Uncharacterized protein</fullName>
    </submittedName>
</protein>
<dbReference type="RefSeq" id="WP_339101896.1">
    <property type="nucleotide sequence ID" value="NZ_CP147247.1"/>
</dbReference>